<reference evidence="2" key="1">
    <citation type="submission" date="2019-08" db="EMBL/GenBank/DDBJ databases">
        <title>Carotenoids and Carotenoid Binding Proteins in the Halophilic Cyanobacterium Euhalothece sp. ZM00.</title>
        <authorList>
            <person name="Cho S.M."/>
            <person name="Song J.Y."/>
            <person name="Park Y.-I."/>
        </authorList>
    </citation>
    <scope>NUCLEOTIDE SEQUENCE [LARGE SCALE GENOMIC DNA]</scope>
    <source>
        <strain evidence="2">Z-M001</strain>
    </source>
</reference>
<dbReference type="InterPro" id="IPR041698">
    <property type="entry name" value="Methyltransf_25"/>
</dbReference>
<name>A0A5B8NKL6_9CHRO</name>
<proteinExistence type="predicted"/>
<feature type="domain" description="Methyltransferase" evidence="1">
    <location>
        <begin position="51"/>
        <end position="144"/>
    </location>
</feature>
<protein>
    <submittedName>
        <fullName evidence="2">Class I SAM-dependent methyltransferase</fullName>
    </submittedName>
</protein>
<dbReference type="Proteomes" id="UP000318453">
    <property type="component" value="Chromosome"/>
</dbReference>
<evidence type="ECO:0000313" key="3">
    <source>
        <dbReference type="Proteomes" id="UP000318453"/>
    </source>
</evidence>
<dbReference type="KEGG" id="enn:FRE64_02215"/>
<dbReference type="SUPFAM" id="SSF53335">
    <property type="entry name" value="S-adenosyl-L-methionine-dependent methyltransferases"/>
    <property type="match status" value="1"/>
</dbReference>
<dbReference type="EMBL" id="CP042326">
    <property type="protein sequence ID" value="QDZ38855.1"/>
    <property type="molecule type" value="Genomic_DNA"/>
</dbReference>
<keyword evidence="3" id="KW-1185">Reference proteome</keyword>
<sequence>MTSNSEQEIQQKIQLFNIWALFYDDLISSLFYKTLHRRLLDYLTLPKTPWVLDLGCGTGRLLDRLAKIYPDLFGIGLDISSEMLRQARKSRRHAPRLVYIKGNAATLPTADNQFDAVFNTISFLHYPEPLQVLSEVYRTLKPQGKYYLIDWVGIGNDGYQEIPIGAGKIRLYSFSKREEMGKQIGFTQINHYWLLAGVGLTIFEKL</sequence>
<keyword evidence="2" id="KW-0489">Methyltransferase</keyword>
<accession>A0A5B8NKL6</accession>
<dbReference type="GO" id="GO:0008168">
    <property type="term" value="F:methyltransferase activity"/>
    <property type="evidence" value="ECO:0007669"/>
    <property type="project" value="UniProtKB-KW"/>
</dbReference>
<dbReference type="InterPro" id="IPR029063">
    <property type="entry name" value="SAM-dependent_MTases_sf"/>
</dbReference>
<dbReference type="OrthoDB" id="9772751at2"/>
<evidence type="ECO:0000313" key="2">
    <source>
        <dbReference type="EMBL" id="QDZ38855.1"/>
    </source>
</evidence>
<dbReference type="RefSeq" id="WP_146294466.1">
    <property type="nucleotide sequence ID" value="NZ_CP042326.1"/>
</dbReference>
<organism evidence="2 3">
    <name type="scientific">Euhalothece natronophila Z-M001</name>
    <dbReference type="NCBI Taxonomy" id="522448"/>
    <lineage>
        <taxon>Bacteria</taxon>
        <taxon>Bacillati</taxon>
        <taxon>Cyanobacteriota</taxon>
        <taxon>Cyanophyceae</taxon>
        <taxon>Oscillatoriophycideae</taxon>
        <taxon>Chroococcales</taxon>
        <taxon>Halothecacae</taxon>
        <taxon>Halothece cluster</taxon>
        <taxon>Euhalothece</taxon>
    </lineage>
</organism>
<dbReference type="Gene3D" id="3.40.50.150">
    <property type="entry name" value="Vaccinia Virus protein VP39"/>
    <property type="match status" value="1"/>
</dbReference>
<keyword evidence="2" id="KW-0808">Transferase</keyword>
<dbReference type="GO" id="GO:0032259">
    <property type="term" value="P:methylation"/>
    <property type="evidence" value="ECO:0007669"/>
    <property type="project" value="UniProtKB-KW"/>
</dbReference>
<evidence type="ECO:0000259" key="1">
    <source>
        <dbReference type="Pfam" id="PF13649"/>
    </source>
</evidence>
<gene>
    <name evidence="2" type="ORF">FRE64_02215</name>
</gene>
<dbReference type="CDD" id="cd02440">
    <property type="entry name" value="AdoMet_MTases"/>
    <property type="match status" value="1"/>
</dbReference>
<dbReference type="AlphaFoldDB" id="A0A5B8NKL6"/>
<dbReference type="Pfam" id="PF13649">
    <property type="entry name" value="Methyltransf_25"/>
    <property type="match status" value="1"/>
</dbReference>
<dbReference type="PANTHER" id="PTHR43591">
    <property type="entry name" value="METHYLTRANSFERASE"/>
    <property type="match status" value="1"/>
</dbReference>